<dbReference type="EMBL" id="OX458333">
    <property type="protein sequence ID" value="CAI8831541.1"/>
    <property type="molecule type" value="Genomic_DNA"/>
</dbReference>
<dbReference type="Pfam" id="PF07642">
    <property type="entry name" value="BBP2"/>
    <property type="match status" value="1"/>
</dbReference>
<reference evidence="2 3" key="1">
    <citation type="submission" date="2023-03" db="EMBL/GenBank/DDBJ databases">
        <authorList>
            <person name="Pearce D."/>
        </authorList>
    </citation>
    <scope>NUCLEOTIDE SEQUENCE [LARGE SCALE GENOMIC DNA]</scope>
    <source>
        <strain evidence="2">Msz</strain>
    </source>
</reference>
<evidence type="ECO:0000313" key="3">
    <source>
        <dbReference type="Proteomes" id="UP001162030"/>
    </source>
</evidence>
<gene>
    <name evidence="2" type="ORF">MSZNOR_2153</name>
</gene>
<evidence type="ECO:0000313" key="2">
    <source>
        <dbReference type="EMBL" id="CAI8831541.1"/>
    </source>
</evidence>
<sequence length="417" mass="46286">MNNLSQIKVGRLALGFCAGIYAISANAQESSEPIGLLGYVGADVNETEFMKNLGLHFGGWIDAGITYNANKPAGRFNGPVTFDDRASEFQLNQLYFFLERAVNTEGDSWDFGGRFDFMFGTDAQFTQAAFGHWDQRLINSERFYDIALPQAYFEIFAPFGNGITAKIGHFYTIIGNEVVTAPDNFFYSHAYTMQYGEPFTHTGVLLSYPIDQNWTIMGGGVTGSETAGWDGAFDKGLGNWAFLGGVTWTSTDRGTSVALSATSGEISEQDSNNWSMYSLVIKHDIIEGLHYTFQHDHGWASKIVDGKDAEWYGINQYLTYDINDELAVGIRGEWFRDDDGFRVLSPIRGPYAPPASNYFEVTAGLNWKPVSWLTLRPSVRYDWADNADAYDNAGGAAGFVGKKNDQFLFSTDVVITF</sequence>
<feature type="signal peptide" evidence="1">
    <location>
        <begin position="1"/>
        <end position="27"/>
    </location>
</feature>
<organism evidence="2 3">
    <name type="scientific">Methylocaldum szegediense</name>
    <dbReference type="NCBI Taxonomy" id="73780"/>
    <lineage>
        <taxon>Bacteria</taxon>
        <taxon>Pseudomonadati</taxon>
        <taxon>Pseudomonadota</taxon>
        <taxon>Gammaproteobacteria</taxon>
        <taxon>Methylococcales</taxon>
        <taxon>Methylococcaceae</taxon>
        <taxon>Methylocaldum</taxon>
    </lineage>
</organism>
<dbReference type="RefSeq" id="WP_317963965.1">
    <property type="nucleotide sequence ID" value="NZ_OX458333.1"/>
</dbReference>
<evidence type="ECO:0008006" key="4">
    <source>
        <dbReference type="Google" id="ProtNLM"/>
    </source>
</evidence>
<dbReference type="Proteomes" id="UP001162030">
    <property type="component" value="Chromosome"/>
</dbReference>
<name>A0ABN8X2C2_9GAMM</name>
<protein>
    <recommendedName>
        <fullName evidence="4">Porin</fullName>
    </recommendedName>
</protein>
<feature type="chain" id="PRO_5046137686" description="Porin" evidence="1">
    <location>
        <begin position="28"/>
        <end position="417"/>
    </location>
</feature>
<dbReference type="SUPFAM" id="SSF56935">
    <property type="entry name" value="Porins"/>
    <property type="match status" value="1"/>
</dbReference>
<keyword evidence="3" id="KW-1185">Reference proteome</keyword>
<evidence type="ECO:0000256" key="1">
    <source>
        <dbReference type="SAM" id="SignalP"/>
    </source>
</evidence>
<proteinExistence type="predicted"/>
<accession>A0ABN8X2C2</accession>
<dbReference type="InterPro" id="IPR011486">
    <property type="entry name" value="BBP2"/>
</dbReference>
<keyword evidence="1" id="KW-0732">Signal</keyword>